<accession>Q8TJ56</accession>
<proteinExistence type="predicted"/>
<dbReference type="InterPro" id="IPR041698">
    <property type="entry name" value="Methyltransf_25"/>
</dbReference>
<evidence type="ECO:0000313" key="2">
    <source>
        <dbReference type="EMBL" id="AAM07283.1"/>
    </source>
</evidence>
<dbReference type="InterPro" id="IPR050723">
    <property type="entry name" value="CFA/CMAS"/>
</dbReference>
<organism evidence="2 3">
    <name type="scientific">Methanosarcina acetivorans (strain ATCC 35395 / DSM 2834 / JCM 12185 / C2A)</name>
    <dbReference type="NCBI Taxonomy" id="188937"/>
    <lineage>
        <taxon>Archaea</taxon>
        <taxon>Methanobacteriati</taxon>
        <taxon>Methanobacteriota</taxon>
        <taxon>Stenosarchaea group</taxon>
        <taxon>Methanomicrobia</taxon>
        <taxon>Methanosarcinales</taxon>
        <taxon>Methanosarcinaceae</taxon>
        <taxon>Methanosarcina</taxon>
    </lineage>
</organism>
<evidence type="ECO:0000313" key="3">
    <source>
        <dbReference type="Proteomes" id="UP000002487"/>
    </source>
</evidence>
<keyword evidence="3" id="KW-1185">Reference proteome</keyword>
<dbReference type="SUPFAM" id="SSF53335">
    <property type="entry name" value="S-adenosyl-L-methionine-dependent methyltransferases"/>
    <property type="match status" value="1"/>
</dbReference>
<gene>
    <name evidence="2" type="ordered locus">MA_3932</name>
</gene>
<dbReference type="InterPro" id="IPR029063">
    <property type="entry name" value="SAM-dependent_MTases_sf"/>
</dbReference>
<dbReference type="Gene3D" id="3.40.50.150">
    <property type="entry name" value="Vaccinia Virus protein VP39"/>
    <property type="match status" value="1"/>
</dbReference>
<evidence type="ECO:0000259" key="1">
    <source>
        <dbReference type="Pfam" id="PF13649"/>
    </source>
</evidence>
<sequence length="323" mass="37181">MLPATAVLRKKRRRSDKMTMIHMLLTNSRSAAKLYRVWKEKKEMDIHEIDWNEVWKDLHEQNLSRRRKGECASIWESRESALEFLERSNKNPQRVAKVFSDLGVGPASRVLDVGAGPGTLAVPLASRCAHVTAVEPAAGMVEVMKEFAQKEGVENLEIVSKRWEDIDPAELSGPYDVVFASYSLGMPDIRAAVEKMCKLATKRVCLYWFLGSSPWEQWMIDLWPALHGQEYRSGPKADVLFHVLYDMGIYPNMETLQLLYTRTFPDFDAAVENFKREYHVETDAQEKILREYLSSVLKKEGGEFVLSENSMRVKLWWEVDQCA</sequence>
<reference evidence="2 3" key="1">
    <citation type="journal article" date="2002" name="Genome Res.">
        <title>The genome of Methanosarcina acetivorans reveals extensive metabolic and physiological diversity.</title>
        <authorList>
            <person name="Galagan J.E."/>
            <person name="Nusbaum C."/>
            <person name="Roy A."/>
            <person name="Endrizzi M.G."/>
            <person name="Macdonald P."/>
            <person name="FitzHugh W."/>
            <person name="Calvo S."/>
            <person name="Engels R."/>
            <person name="Smirnov S."/>
            <person name="Atnoor D."/>
            <person name="Brown A."/>
            <person name="Allen N."/>
            <person name="Naylor J."/>
            <person name="Stange-Thomann N."/>
            <person name="DeArellano K."/>
            <person name="Johnson R."/>
            <person name="Linton L."/>
            <person name="McEwan P."/>
            <person name="McKernan K."/>
            <person name="Talamas J."/>
            <person name="Tirrell A."/>
            <person name="Ye W."/>
            <person name="Zimmer A."/>
            <person name="Barber R.D."/>
            <person name="Cann I."/>
            <person name="Graham D.E."/>
            <person name="Grahame D.A."/>
            <person name="Guss A."/>
            <person name="Hedderich R."/>
            <person name="Ingram-Smith C."/>
            <person name="Kuettner C.H."/>
            <person name="Krzycki J.A."/>
            <person name="Leigh J.A."/>
            <person name="Li W."/>
            <person name="Liu J."/>
            <person name="Mukhopadhyay B."/>
            <person name="Reeve J.N."/>
            <person name="Smith K."/>
            <person name="Springer T.A."/>
            <person name="Umayam L.A."/>
            <person name="White O."/>
            <person name="White R.H."/>
            <person name="de Macario E.C."/>
            <person name="Ferry J.G."/>
            <person name="Jarrell K.F."/>
            <person name="Jing H."/>
            <person name="Macario A.J.L."/>
            <person name="Paulsen I."/>
            <person name="Pritchett M."/>
            <person name="Sowers K.R."/>
            <person name="Swanson R.V."/>
            <person name="Zinder S.H."/>
            <person name="Lander E."/>
            <person name="Metcalf W.W."/>
            <person name="Birren B."/>
        </authorList>
    </citation>
    <scope>NUCLEOTIDE SEQUENCE [LARGE SCALE GENOMIC DNA]</scope>
    <source>
        <strain evidence="3">ATCC 35395 / DSM 2834 / JCM 12185 / C2A</strain>
    </source>
</reference>
<dbReference type="AlphaFoldDB" id="Q8TJ56"/>
<dbReference type="Proteomes" id="UP000002487">
    <property type="component" value="Chromosome"/>
</dbReference>
<feature type="domain" description="Methyltransferase" evidence="1">
    <location>
        <begin position="110"/>
        <end position="199"/>
    </location>
</feature>
<protein>
    <submittedName>
        <fullName evidence="2">Ribosomal RNA adenine dimethylase</fullName>
    </submittedName>
</protein>
<dbReference type="HOGENOM" id="CLU_060275_1_0_2"/>
<dbReference type="EMBL" id="AE010299">
    <property type="protein sequence ID" value="AAM07283.1"/>
    <property type="molecule type" value="Genomic_DNA"/>
</dbReference>
<dbReference type="PhylomeDB" id="Q8TJ56"/>
<dbReference type="InParanoid" id="Q8TJ56"/>
<dbReference type="PANTHER" id="PTHR43667:SF2">
    <property type="entry name" value="FATTY ACID C-METHYL TRANSFERASE"/>
    <property type="match status" value="1"/>
</dbReference>
<dbReference type="KEGG" id="mac:MA_3932"/>
<dbReference type="STRING" id="188937.MA_3932"/>
<dbReference type="EnsemblBacteria" id="AAM07283">
    <property type="protein sequence ID" value="AAM07283"/>
    <property type="gene ID" value="MA_3932"/>
</dbReference>
<dbReference type="CDD" id="cd02440">
    <property type="entry name" value="AdoMet_MTases"/>
    <property type="match status" value="1"/>
</dbReference>
<name>Q8TJ56_METAC</name>
<dbReference type="Pfam" id="PF13649">
    <property type="entry name" value="Methyltransf_25"/>
    <property type="match status" value="1"/>
</dbReference>
<dbReference type="PANTHER" id="PTHR43667">
    <property type="entry name" value="CYCLOPROPANE-FATTY-ACYL-PHOSPHOLIPID SYNTHASE"/>
    <property type="match status" value="1"/>
</dbReference>